<dbReference type="SMART" id="SM00355">
    <property type="entry name" value="ZnF_C2H2"/>
    <property type="match status" value="4"/>
</dbReference>
<sequence>MLARFVEQSDGLAGNFTCTLCMKSYKLKKDVQRHMRFECDLVSQKPNFPCLYCPYVAKRKDKLKQHVSNIHVSSTRYSCPHCKYVAKRKDKLKLHINSRHTAQEQFSCPYCVYVARRKDTLKHHLKRHELARPDFPPSPLALTNGDSKENHETYSHDD</sequence>
<dbReference type="Pfam" id="PF00096">
    <property type="entry name" value="zf-C2H2"/>
    <property type="match status" value="2"/>
</dbReference>
<feature type="domain" description="C2H2-type" evidence="7">
    <location>
        <begin position="77"/>
        <end position="105"/>
    </location>
</feature>
<evidence type="ECO:0000313" key="9">
    <source>
        <dbReference type="Proteomes" id="UP001152759"/>
    </source>
</evidence>
<evidence type="ECO:0000256" key="1">
    <source>
        <dbReference type="ARBA" id="ARBA00022723"/>
    </source>
</evidence>
<gene>
    <name evidence="8" type="ORF">BEMITA_LOCUS931</name>
</gene>
<keyword evidence="9" id="KW-1185">Reference proteome</keyword>
<evidence type="ECO:0000256" key="6">
    <source>
        <dbReference type="SAM" id="MobiDB-lite"/>
    </source>
</evidence>
<dbReference type="EMBL" id="OU963862">
    <property type="protein sequence ID" value="CAH0381262.1"/>
    <property type="molecule type" value="Genomic_DNA"/>
</dbReference>
<dbReference type="InterPro" id="IPR050688">
    <property type="entry name" value="Zinc_finger/UBP_domain"/>
</dbReference>
<dbReference type="Gene3D" id="3.30.160.60">
    <property type="entry name" value="Classic Zinc Finger"/>
    <property type="match status" value="3"/>
</dbReference>
<evidence type="ECO:0000259" key="7">
    <source>
        <dbReference type="PROSITE" id="PS50157"/>
    </source>
</evidence>
<evidence type="ECO:0000256" key="4">
    <source>
        <dbReference type="ARBA" id="ARBA00022833"/>
    </source>
</evidence>
<keyword evidence="2" id="KW-0677">Repeat</keyword>
<dbReference type="SUPFAM" id="SSF57667">
    <property type="entry name" value="beta-beta-alpha zinc fingers"/>
    <property type="match status" value="1"/>
</dbReference>
<name>A0A9N9ZZM8_BEMTA</name>
<feature type="compositionally biased region" description="Basic and acidic residues" evidence="6">
    <location>
        <begin position="146"/>
        <end position="158"/>
    </location>
</feature>
<dbReference type="InterPro" id="IPR036236">
    <property type="entry name" value="Znf_C2H2_sf"/>
</dbReference>
<dbReference type="Proteomes" id="UP001152759">
    <property type="component" value="Chromosome 1"/>
</dbReference>
<dbReference type="InterPro" id="IPR013087">
    <property type="entry name" value="Znf_C2H2_type"/>
</dbReference>
<evidence type="ECO:0000256" key="2">
    <source>
        <dbReference type="ARBA" id="ARBA00022737"/>
    </source>
</evidence>
<keyword evidence="3 5" id="KW-0863">Zinc-finger</keyword>
<evidence type="ECO:0000313" key="8">
    <source>
        <dbReference type="EMBL" id="CAH0381262.1"/>
    </source>
</evidence>
<dbReference type="PROSITE" id="PS50157">
    <property type="entry name" value="ZINC_FINGER_C2H2_2"/>
    <property type="match status" value="3"/>
</dbReference>
<keyword evidence="1" id="KW-0479">Metal-binding</keyword>
<protein>
    <recommendedName>
        <fullName evidence="7">C2H2-type domain-containing protein</fullName>
    </recommendedName>
</protein>
<keyword evidence="4" id="KW-0862">Zinc</keyword>
<organism evidence="8 9">
    <name type="scientific">Bemisia tabaci</name>
    <name type="common">Sweetpotato whitefly</name>
    <name type="synonym">Aleurodes tabaci</name>
    <dbReference type="NCBI Taxonomy" id="7038"/>
    <lineage>
        <taxon>Eukaryota</taxon>
        <taxon>Metazoa</taxon>
        <taxon>Ecdysozoa</taxon>
        <taxon>Arthropoda</taxon>
        <taxon>Hexapoda</taxon>
        <taxon>Insecta</taxon>
        <taxon>Pterygota</taxon>
        <taxon>Neoptera</taxon>
        <taxon>Paraneoptera</taxon>
        <taxon>Hemiptera</taxon>
        <taxon>Sternorrhyncha</taxon>
        <taxon>Aleyrodoidea</taxon>
        <taxon>Aleyrodidae</taxon>
        <taxon>Aleyrodinae</taxon>
        <taxon>Bemisia</taxon>
    </lineage>
</organism>
<dbReference type="PANTHER" id="PTHR24403:SF67">
    <property type="entry name" value="FI01116P-RELATED"/>
    <property type="match status" value="1"/>
</dbReference>
<reference evidence="8" key="1">
    <citation type="submission" date="2021-12" db="EMBL/GenBank/DDBJ databases">
        <authorList>
            <person name="King R."/>
        </authorList>
    </citation>
    <scope>NUCLEOTIDE SEQUENCE</scope>
</reference>
<dbReference type="GO" id="GO:0005634">
    <property type="term" value="C:nucleus"/>
    <property type="evidence" value="ECO:0007669"/>
    <property type="project" value="TreeGrafter"/>
</dbReference>
<feature type="region of interest" description="Disordered" evidence="6">
    <location>
        <begin position="128"/>
        <end position="158"/>
    </location>
</feature>
<feature type="domain" description="C2H2-type" evidence="7">
    <location>
        <begin position="16"/>
        <end position="46"/>
    </location>
</feature>
<accession>A0A9N9ZZM8</accession>
<proteinExistence type="predicted"/>
<dbReference type="GO" id="GO:0008270">
    <property type="term" value="F:zinc ion binding"/>
    <property type="evidence" value="ECO:0007669"/>
    <property type="project" value="UniProtKB-KW"/>
</dbReference>
<evidence type="ECO:0000256" key="3">
    <source>
        <dbReference type="ARBA" id="ARBA00022771"/>
    </source>
</evidence>
<dbReference type="AlphaFoldDB" id="A0A9N9ZZM8"/>
<dbReference type="GO" id="GO:0010468">
    <property type="term" value="P:regulation of gene expression"/>
    <property type="evidence" value="ECO:0007669"/>
    <property type="project" value="TreeGrafter"/>
</dbReference>
<evidence type="ECO:0000256" key="5">
    <source>
        <dbReference type="PROSITE-ProRule" id="PRU00042"/>
    </source>
</evidence>
<dbReference type="PANTHER" id="PTHR24403">
    <property type="entry name" value="ZINC FINGER PROTEIN"/>
    <property type="match status" value="1"/>
</dbReference>
<feature type="domain" description="C2H2-type" evidence="7">
    <location>
        <begin position="106"/>
        <end position="133"/>
    </location>
</feature>